<keyword evidence="2" id="KW-1133">Transmembrane helix</keyword>
<keyword evidence="2" id="KW-0812">Transmembrane</keyword>
<feature type="transmembrane region" description="Helical" evidence="2">
    <location>
        <begin position="145"/>
        <end position="167"/>
    </location>
</feature>
<dbReference type="InterPro" id="IPR008535">
    <property type="entry name" value="DUF817"/>
</dbReference>
<dbReference type="EMBL" id="JAUCGQ010000001">
    <property type="protein sequence ID" value="MDM7853698.1"/>
    <property type="molecule type" value="Genomic_DNA"/>
</dbReference>
<comment type="caution">
    <text evidence="3">The sequence shown here is derived from an EMBL/GenBank/DDBJ whole genome shotgun (WGS) entry which is preliminary data.</text>
</comment>
<feature type="transmembrane region" description="Helical" evidence="2">
    <location>
        <begin position="202"/>
        <end position="219"/>
    </location>
</feature>
<evidence type="ECO:0000256" key="2">
    <source>
        <dbReference type="SAM" id="Phobius"/>
    </source>
</evidence>
<dbReference type="Pfam" id="PF05675">
    <property type="entry name" value="DUF817"/>
    <property type="match status" value="1"/>
</dbReference>
<dbReference type="Proteomes" id="UP001529338">
    <property type="component" value="Unassembled WGS sequence"/>
</dbReference>
<reference evidence="3 4" key="1">
    <citation type="submission" date="2023-06" db="EMBL/GenBank/DDBJ databases">
        <title>Cellulomonas sp. MW4 Whole genome sequence.</title>
        <authorList>
            <person name="Park S."/>
        </authorList>
    </citation>
    <scope>NUCLEOTIDE SEQUENCE [LARGE SCALE GENOMIC DNA]</scope>
    <source>
        <strain evidence="3 4">MW4</strain>
    </source>
</reference>
<feature type="transmembrane region" description="Helical" evidence="2">
    <location>
        <begin position="231"/>
        <end position="251"/>
    </location>
</feature>
<feature type="transmembrane region" description="Helical" evidence="2">
    <location>
        <begin position="271"/>
        <end position="289"/>
    </location>
</feature>
<feature type="transmembrane region" description="Helical" evidence="2">
    <location>
        <begin position="179"/>
        <end position="196"/>
    </location>
</feature>
<keyword evidence="2" id="KW-0472">Membrane</keyword>
<evidence type="ECO:0000313" key="3">
    <source>
        <dbReference type="EMBL" id="MDM7853698.1"/>
    </source>
</evidence>
<sequence>MPDAALPTPPRHPRSELTVVEARIDAWANRRLARVGAGRVARALVELVVFVLKQGWAAVFGGAMLAAIALAHVAYPDSPPLARNDALTLVAVGLQVAMLASRLETLRELRVVLVFHVVGTAMELFKTDAGSWSYATDGVLRIGAVPLFSGFMYAAVGSYLVRVFRIFDLRFDGYPRRSLAAVVAAAAYANFFTHRWVADVRWWLVAAVVVVFGRCTMHYRVHRGRHRMPVVVAFGLVACAIWAAENVATRFGAWAYPSQVVAWHPVGIGKVGSWFLLMLISVALVTWVYPPRPLAGATAEPATAPAPAPATSRAAAADA</sequence>
<evidence type="ECO:0000313" key="4">
    <source>
        <dbReference type="Proteomes" id="UP001529338"/>
    </source>
</evidence>
<accession>A0ABT7SBY4</accession>
<feature type="transmembrane region" description="Helical" evidence="2">
    <location>
        <begin position="56"/>
        <end position="75"/>
    </location>
</feature>
<protein>
    <submittedName>
        <fullName evidence="3">DUF817 domain-containing protein</fullName>
    </submittedName>
</protein>
<feature type="region of interest" description="Disordered" evidence="1">
    <location>
        <begin position="298"/>
        <end position="319"/>
    </location>
</feature>
<gene>
    <name evidence="3" type="ORF">QRT04_02025</name>
</gene>
<evidence type="ECO:0000256" key="1">
    <source>
        <dbReference type="SAM" id="MobiDB-lite"/>
    </source>
</evidence>
<keyword evidence="4" id="KW-1185">Reference proteome</keyword>
<organism evidence="3 4">
    <name type="scientific">Cellulomonas alba</name>
    <dbReference type="NCBI Taxonomy" id="3053467"/>
    <lineage>
        <taxon>Bacteria</taxon>
        <taxon>Bacillati</taxon>
        <taxon>Actinomycetota</taxon>
        <taxon>Actinomycetes</taxon>
        <taxon>Micrococcales</taxon>
        <taxon>Cellulomonadaceae</taxon>
        <taxon>Cellulomonas</taxon>
    </lineage>
</organism>
<proteinExistence type="predicted"/>
<dbReference type="RefSeq" id="WP_289453219.1">
    <property type="nucleotide sequence ID" value="NZ_JAUCGQ010000001.1"/>
</dbReference>
<name>A0ABT7SBY4_9CELL</name>